<keyword evidence="7 10" id="KW-0560">Oxidoreductase</keyword>
<comment type="similarity">
    <text evidence="3 10">Belongs to the cytochrome P450 family.</text>
</comment>
<evidence type="ECO:0000256" key="3">
    <source>
        <dbReference type="ARBA" id="ARBA00010617"/>
    </source>
</evidence>
<feature type="transmembrane region" description="Helical" evidence="11">
    <location>
        <begin position="6"/>
        <end position="28"/>
    </location>
</feature>
<dbReference type="PROSITE" id="PS00086">
    <property type="entry name" value="CYTOCHROME_P450"/>
    <property type="match status" value="1"/>
</dbReference>
<name>A0A1R3JM11_COCAP</name>
<dbReference type="OMA" id="MAFFCGA"/>
<keyword evidence="8 9" id="KW-0408">Iron</keyword>
<evidence type="ECO:0000256" key="10">
    <source>
        <dbReference type="RuleBase" id="RU000461"/>
    </source>
</evidence>
<dbReference type="OrthoDB" id="3945418at2759"/>
<comment type="caution">
    <text evidence="12">The sequence shown here is derived from an EMBL/GenBank/DDBJ whole genome shotgun (WGS) entry which is preliminary data.</text>
</comment>
<evidence type="ECO:0000256" key="2">
    <source>
        <dbReference type="ARBA" id="ARBA00004167"/>
    </source>
</evidence>
<dbReference type="InterPro" id="IPR017972">
    <property type="entry name" value="Cyt_P450_CS"/>
</dbReference>
<keyword evidence="13" id="KW-1185">Reference proteome</keyword>
<dbReference type="Proteomes" id="UP000188268">
    <property type="component" value="Unassembled WGS sequence"/>
</dbReference>
<evidence type="ECO:0000256" key="1">
    <source>
        <dbReference type="ARBA" id="ARBA00001971"/>
    </source>
</evidence>
<dbReference type="InterPro" id="IPR001128">
    <property type="entry name" value="Cyt_P450"/>
</dbReference>
<evidence type="ECO:0000256" key="7">
    <source>
        <dbReference type="ARBA" id="ARBA00023002"/>
    </source>
</evidence>
<dbReference type="GO" id="GO:0020037">
    <property type="term" value="F:heme binding"/>
    <property type="evidence" value="ECO:0007669"/>
    <property type="project" value="InterPro"/>
</dbReference>
<dbReference type="PRINTS" id="PR00385">
    <property type="entry name" value="P450"/>
</dbReference>
<evidence type="ECO:0000256" key="8">
    <source>
        <dbReference type="ARBA" id="ARBA00023004"/>
    </source>
</evidence>
<dbReference type="InterPro" id="IPR002401">
    <property type="entry name" value="Cyt_P450_E_grp-I"/>
</dbReference>
<evidence type="ECO:0000256" key="6">
    <source>
        <dbReference type="ARBA" id="ARBA00022989"/>
    </source>
</evidence>
<dbReference type="Gramene" id="OMO95874">
    <property type="protein sequence ID" value="OMO95874"/>
    <property type="gene ID" value="CCACVL1_05209"/>
</dbReference>
<sequence>MDVVDSLMPYFLHLVVLYVSAGVIYLVYKFKSTAGTRNLPPGKKGLPYIGETMDFVLASRRGTPEKFVTDRTTKYSPDVFRTSLLGEDMAIFCGAAGNKFLFSGQNKYVTSWWPNSIKKALMDPSSVDNSSKEESTKLRAYLPPFLKPDSLQHYIPVMDIMAKEHLDQYWSPYDQVQVFPLSKKYTFALACRLFMSVQDQDEIEKFARPFALATAGLISVPIDLPGTTFNRAVKAGRQIRKELFALITKKKNEILDKAKTVASDLVDSMLMDGMTEVEIGNKIVGFFIASHDTTSTAITFIVSYLTDYPDVFKRVLEEHMDILRSKEAGEALKWEDIQKMKYTWCVACEAMRLAPPANGAFREAITDFNYAGHTIPKGWKAFWTVHSTNKNPNYFPDPEKFDPSRFEGNGPAPYTFVPFGGGPRMCPGKEYARLEILTFIHNLVTKFKWDKVNPNEKISYIPSPIPEEGLPIKIHPISIN</sequence>
<dbReference type="InterPro" id="IPR036396">
    <property type="entry name" value="Cyt_P450_sf"/>
</dbReference>
<dbReference type="Pfam" id="PF00067">
    <property type="entry name" value="p450"/>
    <property type="match status" value="1"/>
</dbReference>
<dbReference type="AlphaFoldDB" id="A0A1R3JM11"/>
<comment type="cofactor">
    <cofactor evidence="1 9">
        <name>heme</name>
        <dbReference type="ChEBI" id="CHEBI:30413"/>
    </cofactor>
</comment>
<dbReference type="FunFam" id="1.10.630.10:FF:000022">
    <property type="entry name" value="Taxadiene 5-alpha hydroxylase"/>
    <property type="match status" value="1"/>
</dbReference>
<reference evidence="12 13" key="1">
    <citation type="submission" date="2013-09" db="EMBL/GenBank/DDBJ databases">
        <title>Corchorus capsularis genome sequencing.</title>
        <authorList>
            <person name="Alam M."/>
            <person name="Haque M.S."/>
            <person name="Islam M.S."/>
            <person name="Emdad E.M."/>
            <person name="Islam M.M."/>
            <person name="Ahmed B."/>
            <person name="Halim A."/>
            <person name="Hossen Q.M.M."/>
            <person name="Hossain M.Z."/>
            <person name="Ahmed R."/>
            <person name="Khan M.M."/>
            <person name="Islam R."/>
            <person name="Rashid M.M."/>
            <person name="Khan S.A."/>
            <person name="Rahman M.S."/>
            <person name="Alam M."/>
        </authorList>
    </citation>
    <scope>NUCLEOTIDE SEQUENCE [LARGE SCALE GENOMIC DNA]</scope>
    <source>
        <strain evidence="13">cv. CVL-1</strain>
        <tissue evidence="12">Whole seedling</tissue>
    </source>
</reference>
<dbReference type="SUPFAM" id="SSF48264">
    <property type="entry name" value="Cytochrome P450"/>
    <property type="match status" value="1"/>
</dbReference>
<evidence type="ECO:0000256" key="9">
    <source>
        <dbReference type="PIRSR" id="PIRSR602401-1"/>
    </source>
</evidence>
<dbReference type="GO" id="GO:0016020">
    <property type="term" value="C:membrane"/>
    <property type="evidence" value="ECO:0007669"/>
    <property type="project" value="UniProtKB-SubCell"/>
</dbReference>
<organism evidence="12 13">
    <name type="scientific">Corchorus capsularis</name>
    <name type="common">Jute</name>
    <dbReference type="NCBI Taxonomy" id="210143"/>
    <lineage>
        <taxon>Eukaryota</taxon>
        <taxon>Viridiplantae</taxon>
        <taxon>Streptophyta</taxon>
        <taxon>Embryophyta</taxon>
        <taxon>Tracheophyta</taxon>
        <taxon>Spermatophyta</taxon>
        <taxon>Magnoliopsida</taxon>
        <taxon>eudicotyledons</taxon>
        <taxon>Gunneridae</taxon>
        <taxon>Pentapetalae</taxon>
        <taxon>rosids</taxon>
        <taxon>malvids</taxon>
        <taxon>Malvales</taxon>
        <taxon>Malvaceae</taxon>
        <taxon>Grewioideae</taxon>
        <taxon>Apeibeae</taxon>
        <taxon>Corchorus</taxon>
    </lineage>
</organism>
<dbReference type="GO" id="GO:0016705">
    <property type="term" value="F:oxidoreductase activity, acting on paired donors, with incorporation or reduction of molecular oxygen"/>
    <property type="evidence" value="ECO:0007669"/>
    <property type="project" value="InterPro"/>
</dbReference>
<dbReference type="PANTHER" id="PTHR24286">
    <property type="entry name" value="CYTOCHROME P450 26"/>
    <property type="match status" value="1"/>
</dbReference>
<proteinExistence type="inferred from homology"/>
<evidence type="ECO:0000256" key="11">
    <source>
        <dbReference type="SAM" id="Phobius"/>
    </source>
</evidence>
<dbReference type="PANTHER" id="PTHR24286:SF53">
    <property type="entry name" value="BETA-AMYRIN 28-OXIDASE-LIKE"/>
    <property type="match status" value="1"/>
</dbReference>
<comment type="subcellular location">
    <subcellularLocation>
        <location evidence="2">Membrane</location>
        <topology evidence="2">Single-pass membrane protein</topology>
    </subcellularLocation>
</comment>
<evidence type="ECO:0000313" key="13">
    <source>
        <dbReference type="Proteomes" id="UP000188268"/>
    </source>
</evidence>
<evidence type="ECO:0000256" key="5">
    <source>
        <dbReference type="ARBA" id="ARBA00022723"/>
    </source>
</evidence>
<evidence type="ECO:0000313" key="12">
    <source>
        <dbReference type="EMBL" id="OMO95874.1"/>
    </source>
</evidence>
<keyword evidence="5 9" id="KW-0479">Metal-binding</keyword>
<dbReference type="GO" id="GO:0005506">
    <property type="term" value="F:iron ion binding"/>
    <property type="evidence" value="ECO:0007669"/>
    <property type="project" value="InterPro"/>
</dbReference>
<dbReference type="Gene3D" id="1.10.630.10">
    <property type="entry name" value="Cytochrome P450"/>
    <property type="match status" value="1"/>
</dbReference>
<keyword evidence="6 11" id="KW-1133">Transmembrane helix</keyword>
<evidence type="ECO:0000256" key="4">
    <source>
        <dbReference type="ARBA" id="ARBA00022692"/>
    </source>
</evidence>
<dbReference type="EMBL" id="AWWV01007570">
    <property type="protein sequence ID" value="OMO95874.1"/>
    <property type="molecule type" value="Genomic_DNA"/>
</dbReference>
<dbReference type="GO" id="GO:0016125">
    <property type="term" value="P:sterol metabolic process"/>
    <property type="evidence" value="ECO:0007669"/>
    <property type="project" value="TreeGrafter"/>
</dbReference>
<dbReference type="GO" id="GO:0004497">
    <property type="term" value="F:monooxygenase activity"/>
    <property type="evidence" value="ECO:0007669"/>
    <property type="project" value="UniProtKB-KW"/>
</dbReference>
<dbReference type="CDD" id="cd11043">
    <property type="entry name" value="CYP90-like"/>
    <property type="match status" value="1"/>
</dbReference>
<dbReference type="PRINTS" id="PR00463">
    <property type="entry name" value="EP450I"/>
</dbReference>
<gene>
    <name evidence="12" type="ORF">CCACVL1_05209</name>
</gene>
<keyword evidence="4 11" id="KW-0812">Transmembrane</keyword>
<keyword evidence="11" id="KW-0472">Membrane</keyword>
<keyword evidence="9 10" id="KW-0349">Heme</keyword>
<protein>
    <submittedName>
        <fullName evidence="12">Cytochrome P450</fullName>
    </submittedName>
</protein>
<accession>A0A1R3JM11</accession>
<feature type="binding site" description="axial binding residue" evidence="9">
    <location>
        <position position="426"/>
    </location>
    <ligand>
        <name>heme</name>
        <dbReference type="ChEBI" id="CHEBI:30413"/>
    </ligand>
    <ligandPart>
        <name>Fe</name>
        <dbReference type="ChEBI" id="CHEBI:18248"/>
    </ligandPart>
</feature>
<keyword evidence="10" id="KW-0503">Monooxygenase</keyword>
<dbReference type="STRING" id="210143.A0A1R3JM11"/>